<dbReference type="SMART" id="SM00387">
    <property type="entry name" value="HATPase_c"/>
    <property type="match status" value="1"/>
</dbReference>
<protein>
    <recommendedName>
        <fullName evidence="2">histidine kinase</fullName>
        <ecNumber evidence="2">2.7.13.3</ecNumber>
    </recommendedName>
</protein>
<dbReference type="OrthoDB" id="2521613at2"/>
<proteinExistence type="predicted"/>
<dbReference type="Gene3D" id="3.30.565.10">
    <property type="entry name" value="Histidine kinase-like ATPase, C-terminal domain"/>
    <property type="match status" value="1"/>
</dbReference>
<evidence type="ECO:0000259" key="4">
    <source>
        <dbReference type="PROSITE" id="PS50109"/>
    </source>
</evidence>
<dbReference type="SUPFAM" id="SSF55874">
    <property type="entry name" value="ATPase domain of HSP90 chaperone/DNA topoisomerase II/histidine kinase"/>
    <property type="match status" value="1"/>
</dbReference>
<keyword evidence="6" id="KW-1185">Reference proteome</keyword>
<dbReference type="PRINTS" id="PR00344">
    <property type="entry name" value="BCTRLSENSOR"/>
</dbReference>
<dbReference type="AlphaFoldDB" id="A0A7Z1AG84"/>
<organism evidence="5 6">
    <name type="scientific">Candidatus Thiodiazotropha endolucinida</name>
    <dbReference type="NCBI Taxonomy" id="1655433"/>
    <lineage>
        <taxon>Bacteria</taxon>
        <taxon>Pseudomonadati</taxon>
        <taxon>Pseudomonadota</taxon>
        <taxon>Gammaproteobacteria</taxon>
        <taxon>Chromatiales</taxon>
        <taxon>Sedimenticolaceae</taxon>
        <taxon>Candidatus Thiodiazotropha</taxon>
    </lineage>
</organism>
<dbReference type="Gene3D" id="1.10.287.130">
    <property type="match status" value="1"/>
</dbReference>
<keyword evidence="3" id="KW-0597">Phosphoprotein</keyword>
<dbReference type="InterPro" id="IPR003594">
    <property type="entry name" value="HATPase_dom"/>
</dbReference>
<dbReference type="PANTHER" id="PTHR43065">
    <property type="entry name" value="SENSOR HISTIDINE KINASE"/>
    <property type="match status" value="1"/>
</dbReference>
<dbReference type="InterPro" id="IPR036097">
    <property type="entry name" value="HisK_dim/P_sf"/>
</dbReference>
<dbReference type="EC" id="2.7.13.3" evidence="2"/>
<comment type="caution">
    <text evidence="5">The sequence shown here is derived from an EMBL/GenBank/DDBJ whole genome shotgun (WGS) entry which is preliminary data.</text>
</comment>
<keyword evidence="5" id="KW-0808">Transferase</keyword>
<dbReference type="Proteomes" id="UP000094769">
    <property type="component" value="Unassembled WGS sequence"/>
</dbReference>
<dbReference type="InterPro" id="IPR003661">
    <property type="entry name" value="HisK_dim/P_dom"/>
</dbReference>
<dbReference type="Pfam" id="PF02518">
    <property type="entry name" value="HATPase_c"/>
    <property type="match status" value="1"/>
</dbReference>
<evidence type="ECO:0000256" key="2">
    <source>
        <dbReference type="ARBA" id="ARBA00012438"/>
    </source>
</evidence>
<evidence type="ECO:0000256" key="1">
    <source>
        <dbReference type="ARBA" id="ARBA00000085"/>
    </source>
</evidence>
<evidence type="ECO:0000313" key="5">
    <source>
        <dbReference type="EMBL" id="ODJ88288.1"/>
    </source>
</evidence>
<reference evidence="5 6" key="1">
    <citation type="submission" date="2016-06" db="EMBL/GenBank/DDBJ databases">
        <title>Genome sequence of endosymbiont of Candidatus Endolucinida thiodiazotropha.</title>
        <authorList>
            <person name="Poehlein A."/>
            <person name="Koenig S."/>
            <person name="Heiden S.E."/>
            <person name="Thuermer A."/>
            <person name="Voget S."/>
            <person name="Daniel R."/>
            <person name="Markert S."/>
            <person name="Gros O."/>
            <person name="Schweder T."/>
        </authorList>
    </citation>
    <scope>NUCLEOTIDE SEQUENCE [LARGE SCALE GENOMIC DNA]</scope>
    <source>
        <strain evidence="5 6">COS</strain>
    </source>
</reference>
<gene>
    <name evidence="5" type="primary">zraS_2</name>
    <name evidence="5" type="ORF">CODIS_12890</name>
</gene>
<dbReference type="EMBL" id="MARB01000006">
    <property type="protein sequence ID" value="ODJ88288.1"/>
    <property type="molecule type" value="Genomic_DNA"/>
</dbReference>
<comment type="catalytic activity">
    <reaction evidence="1">
        <text>ATP + protein L-histidine = ADP + protein N-phospho-L-histidine.</text>
        <dbReference type="EC" id="2.7.13.3"/>
    </reaction>
</comment>
<name>A0A7Z1AG84_9GAMM</name>
<dbReference type="InterPro" id="IPR036890">
    <property type="entry name" value="HATPase_C_sf"/>
</dbReference>
<dbReference type="PANTHER" id="PTHR43065:SF47">
    <property type="match status" value="1"/>
</dbReference>
<dbReference type="InterPro" id="IPR004358">
    <property type="entry name" value="Sig_transdc_His_kin-like_C"/>
</dbReference>
<evidence type="ECO:0000313" key="6">
    <source>
        <dbReference type="Proteomes" id="UP000094769"/>
    </source>
</evidence>
<dbReference type="SUPFAM" id="SSF47384">
    <property type="entry name" value="Homodimeric domain of signal transducing histidine kinase"/>
    <property type="match status" value="1"/>
</dbReference>
<dbReference type="InterPro" id="IPR005467">
    <property type="entry name" value="His_kinase_dom"/>
</dbReference>
<accession>A0A7Z1AG84</accession>
<dbReference type="GO" id="GO:0000155">
    <property type="term" value="F:phosphorelay sensor kinase activity"/>
    <property type="evidence" value="ECO:0007669"/>
    <property type="project" value="InterPro"/>
</dbReference>
<feature type="domain" description="Histidine kinase" evidence="4">
    <location>
        <begin position="83"/>
        <end position="314"/>
    </location>
</feature>
<dbReference type="PROSITE" id="PS50109">
    <property type="entry name" value="HIS_KIN"/>
    <property type="match status" value="1"/>
</dbReference>
<dbReference type="CDD" id="cd00082">
    <property type="entry name" value="HisKA"/>
    <property type="match status" value="1"/>
</dbReference>
<sequence length="316" mass="35917">MVSYTDNRIEALEQQLKLFKESSRQSDLVRKRYQDALSILKQKDLELKQSKQLIEKDLDMLKAMQQQLVEKEKLAALGSLVAGVAHEVNTPIGVAMTSISACSEEIRQLKKSYQAEELTESEMDAFFETVDESMRLAKTGLDQAARLISSFKMISVDQNIDDIRLIDVCDYLRDIIRTFQNQLKKTKIQVELDCPQHMMVKTYLGSLSQIMNNLLSNVINHAYEPEQSGIVHIQIEQKENRLNLLFEDYGKGMDESLKESVFQPFITTARNRGGSGLGLNIVYNLVVQRFSGEIEVQSKPGEGSRFIISLVVETLE</sequence>
<evidence type="ECO:0000256" key="3">
    <source>
        <dbReference type="ARBA" id="ARBA00022553"/>
    </source>
</evidence>